<keyword evidence="4" id="KW-0677">Repeat</keyword>
<evidence type="ECO:0000259" key="7">
    <source>
        <dbReference type="PROSITE" id="PS50837"/>
    </source>
</evidence>
<evidence type="ECO:0000256" key="4">
    <source>
        <dbReference type="ARBA" id="ARBA00022737"/>
    </source>
</evidence>
<dbReference type="InterPro" id="IPR051261">
    <property type="entry name" value="NLR"/>
</dbReference>
<evidence type="ECO:0000256" key="1">
    <source>
        <dbReference type="ARBA" id="ARBA00004496"/>
    </source>
</evidence>
<dbReference type="InterPro" id="IPR041075">
    <property type="entry name" value="NOD1/2_WH"/>
</dbReference>
<evidence type="ECO:0000256" key="2">
    <source>
        <dbReference type="ARBA" id="ARBA00022490"/>
    </source>
</evidence>
<dbReference type="Gene3D" id="3.80.10.10">
    <property type="entry name" value="Ribonuclease Inhibitor"/>
    <property type="match status" value="2"/>
</dbReference>
<gene>
    <name evidence="8" type="ORF">chiPu_0001636</name>
</gene>
<name>A0A401RYL7_CHIPU</name>
<dbReference type="InterPro" id="IPR001611">
    <property type="entry name" value="Leu-rich_rpt"/>
</dbReference>
<dbReference type="PANTHER" id="PTHR24106">
    <property type="entry name" value="NACHT, LRR AND CARD DOMAINS-CONTAINING"/>
    <property type="match status" value="1"/>
</dbReference>
<evidence type="ECO:0000256" key="3">
    <source>
        <dbReference type="ARBA" id="ARBA00022614"/>
    </source>
</evidence>
<dbReference type="STRING" id="137246.A0A401RYL7"/>
<dbReference type="OMA" id="SMDFPQN"/>
<keyword evidence="2" id="KW-0963">Cytoplasm</keyword>
<dbReference type="InterPro" id="IPR032675">
    <property type="entry name" value="LRR_dom_sf"/>
</dbReference>
<evidence type="ECO:0000256" key="5">
    <source>
        <dbReference type="ARBA" id="ARBA00022741"/>
    </source>
</evidence>
<protein>
    <recommendedName>
        <fullName evidence="7">NACHT domain-containing protein</fullName>
    </recommendedName>
</protein>
<dbReference type="Pfam" id="PF05729">
    <property type="entry name" value="NACHT"/>
    <property type="match status" value="1"/>
</dbReference>
<evidence type="ECO:0000313" key="8">
    <source>
        <dbReference type="EMBL" id="GCC23242.1"/>
    </source>
</evidence>
<dbReference type="GO" id="GO:0005737">
    <property type="term" value="C:cytoplasm"/>
    <property type="evidence" value="ECO:0007669"/>
    <property type="project" value="UniProtKB-SubCell"/>
</dbReference>
<dbReference type="InterPro" id="IPR041267">
    <property type="entry name" value="NLRP_HD2"/>
</dbReference>
<comment type="caution">
    <text evidence="8">The sequence shown here is derived from an EMBL/GenBank/DDBJ whole genome shotgun (WGS) entry which is preliminary data.</text>
</comment>
<dbReference type="InterPro" id="IPR027417">
    <property type="entry name" value="P-loop_NTPase"/>
</dbReference>
<sequence length="1026" mass="114428">MTGNVQQCLAPFEEVESGLVTLNEELKSSLPHDNQDLNIIAANVMNGVSVSQELLPEQADHIQEEEGEQLHTSVEEIQSLNLKLTSASSEIGIVHVVDTPEQLESSKDDAFYDLQKTHIKVLKESCVYVTEPTSKKFANLWIVNSNAYPLNHDISQHVGLDQNVMSTNPLSYIEILTPTCGDGKPHRIIVTKGIAGVGKTVYVEKLIHDWAAGSTLSEFDFIFLFSFCKLNMLSERSLNLVQLLQHYYPHLEHCEEILTSKSVKSLYIFDGLDESIQSLDFEKQLACYDENELISLGSLLTNLIRGNLHSSASVWITTRPAALGQIPLCYVDRLTEIKGFCEQQKKDFFHKKYENRHLAEKMIAIVNKELSLSLLCNMPIFCCALSIMLEDALELFQHCGLGDYMPVAITSVFTKFLVHVFSHQEQKLEYLTHKKQTIDALLKSKQKAIICLGKLAFDLQRGQMRIFYEKDLKVYNVDASLAESGFCKEIVVGNANPSKKAFCFVDGSLQEYFAALYVFLSLNNNKNNPLNTAANAKTLRKHERPSYSQVCKQACKEAMKSSCGHFDLFLRFLCGFGTQKNQQLIKGLMTSCEINRDDITKIVQIFKKKLQEDIPPEKCITILQCLSELEDNSLVKETRKIIAAGTVTSRTLTPAEHSALAFVLQMSCGDMETLDLSQLKISSVGFQRLVPVLHHFTSLKMIGSNLGDSGVKILSQVMTSPDCKLKNLELEKNDLTHKCCETLAFIMSSSRMLTNLNLSNNNLGDRGIRILSTALKAAQCRVQTLNLSNNNLSIGSWEEIVSVLITNQTLRELNVSSNRMGEAGLRTLSSALKDPRCKLEKLGLNNTCTLDFGMMGSYQEETGMEILSDVLKDPRCTLKSLELTDTKLTPTCCEKLASVLVTNQTLRELDLSMNKLGDSGVCALSTALKEPCCKLETLGLRRTSLTDACCKKFITALSTSQTIASLDLSENLFTDSSIKIFCSLILTCSNLKCLRLELNQFTTNGQMTIKNLSMEKPGVRVVVERS</sequence>
<keyword evidence="9" id="KW-1185">Reference proteome</keyword>
<dbReference type="Gene3D" id="3.40.50.300">
    <property type="entry name" value="P-loop containing nucleotide triphosphate hydrolases"/>
    <property type="match status" value="1"/>
</dbReference>
<dbReference type="GO" id="GO:0005524">
    <property type="term" value="F:ATP binding"/>
    <property type="evidence" value="ECO:0007669"/>
    <property type="project" value="UniProtKB-KW"/>
</dbReference>
<keyword evidence="3" id="KW-0433">Leucine-rich repeat</keyword>
<dbReference type="SUPFAM" id="SSF52047">
    <property type="entry name" value="RNI-like"/>
    <property type="match status" value="2"/>
</dbReference>
<proteinExistence type="predicted"/>
<dbReference type="PROSITE" id="PS50837">
    <property type="entry name" value="NACHT"/>
    <property type="match status" value="1"/>
</dbReference>
<dbReference type="Proteomes" id="UP000287033">
    <property type="component" value="Unassembled WGS sequence"/>
</dbReference>
<dbReference type="Pfam" id="PF17776">
    <property type="entry name" value="NLRC4_HD2"/>
    <property type="match status" value="1"/>
</dbReference>
<reference evidence="8 9" key="1">
    <citation type="journal article" date="2018" name="Nat. Ecol. Evol.">
        <title>Shark genomes provide insights into elasmobranch evolution and the origin of vertebrates.</title>
        <authorList>
            <person name="Hara Y"/>
            <person name="Yamaguchi K"/>
            <person name="Onimaru K"/>
            <person name="Kadota M"/>
            <person name="Koyanagi M"/>
            <person name="Keeley SD"/>
            <person name="Tatsumi K"/>
            <person name="Tanaka K"/>
            <person name="Motone F"/>
            <person name="Kageyama Y"/>
            <person name="Nozu R"/>
            <person name="Adachi N"/>
            <person name="Nishimura O"/>
            <person name="Nakagawa R"/>
            <person name="Tanegashima C"/>
            <person name="Kiyatake I"/>
            <person name="Matsumoto R"/>
            <person name="Murakumo K"/>
            <person name="Nishida K"/>
            <person name="Terakita A"/>
            <person name="Kuratani S"/>
            <person name="Sato K"/>
            <person name="Hyodo S Kuraku.S."/>
        </authorList>
    </citation>
    <scope>NUCLEOTIDE SEQUENCE [LARGE SCALE GENOMIC DNA]</scope>
</reference>
<dbReference type="SMART" id="SM00368">
    <property type="entry name" value="LRR_RI"/>
    <property type="match status" value="10"/>
</dbReference>
<accession>A0A401RYL7</accession>
<comment type="subcellular location">
    <subcellularLocation>
        <location evidence="1">Cytoplasm</location>
    </subcellularLocation>
</comment>
<dbReference type="EMBL" id="BEZZ01000024">
    <property type="protein sequence ID" value="GCC23242.1"/>
    <property type="molecule type" value="Genomic_DNA"/>
</dbReference>
<dbReference type="Pfam" id="PF17779">
    <property type="entry name" value="WHD_NOD2"/>
    <property type="match status" value="1"/>
</dbReference>
<organism evidence="8 9">
    <name type="scientific">Chiloscyllium punctatum</name>
    <name type="common">Brownbanded bambooshark</name>
    <name type="synonym">Hemiscyllium punctatum</name>
    <dbReference type="NCBI Taxonomy" id="137246"/>
    <lineage>
        <taxon>Eukaryota</taxon>
        <taxon>Metazoa</taxon>
        <taxon>Chordata</taxon>
        <taxon>Craniata</taxon>
        <taxon>Vertebrata</taxon>
        <taxon>Chondrichthyes</taxon>
        <taxon>Elasmobranchii</taxon>
        <taxon>Galeomorphii</taxon>
        <taxon>Galeoidea</taxon>
        <taxon>Orectolobiformes</taxon>
        <taxon>Hemiscylliidae</taxon>
        <taxon>Chiloscyllium</taxon>
    </lineage>
</organism>
<keyword evidence="6" id="KW-0067">ATP-binding</keyword>
<dbReference type="OrthoDB" id="120976at2759"/>
<dbReference type="InterPro" id="IPR007111">
    <property type="entry name" value="NACHT_NTPase"/>
</dbReference>
<keyword evidence="5" id="KW-0547">Nucleotide-binding</keyword>
<evidence type="ECO:0000313" key="9">
    <source>
        <dbReference type="Proteomes" id="UP000287033"/>
    </source>
</evidence>
<evidence type="ECO:0000256" key="6">
    <source>
        <dbReference type="ARBA" id="ARBA00022840"/>
    </source>
</evidence>
<feature type="domain" description="NACHT" evidence="7">
    <location>
        <begin position="187"/>
        <end position="322"/>
    </location>
</feature>
<dbReference type="AlphaFoldDB" id="A0A401RYL7"/>
<dbReference type="Pfam" id="PF13516">
    <property type="entry name" value="LRR_6"/>
    <property type="match status" value="3"/>
</dbReference>